<comment type="caution">
    <text evidence="5">The sequence shown here is derived from an EMBL/GenBank/DDBJ whole genome shotgun (WGS) entry which is preliminary data.</text>
</comment>
<dbReference type="SUPFAM" id="SSF53335">
    <property type="entry name" value="S-adenosyl-L-methionine-dependent methyltransferases"/>
    <property type="match status" value="1"/>
</dbReference>
<evidence type="ECO:0000256" key="3">
    <source>
        <dbReference type="ARBA" id="ARBA00022691"/>
    </source>
</evidence>
<dbReference type="InterPro" id="IPR012967">
    <property type="entry name" value="COMT_dimerisation"/>
</dbReference>
<dbReference type="GO" id="GO:0016491">
    <property type="term" value="F:oxidoreductase activity"/>
    <property type="evidence" value="ECO:0007669"/>
    <property type="project" value="InterPro"/>
</dbReference>
<name>A0A1E7KZZ4_9ACTN</name>
<evidence type="ECO:0000256" key="1">
    <source>
        <dbReference type="ARBA" id="ARBA00022603"/>
    </source>
</evidence>
<feature type="domain" description="FAD-binding FR-type" evidence="4">
    <location>
        <begin position="11"/>
        <end position="143"/>
    </location>
</feature>
<proteinExistence type="predicted"/>
<dbReference type="Gene3D" id="3.40.50.80">
    <property type="entry name" value="Nucleotide-binding domain of ferredoxin-NADP reductase (FNR) module"/>
    <property type="match status" value="1"/>
</dbReference>
<dbReference type="PROSITE" id="PS51384">
    <property type="entry name" value="FAD_FR"/>
    <property type="match status" value="1"/>
</dbReference>
<dbReference type="InterPro" id="IPR036388">
    <property type="entry name" value="WH-like_DNA-bd_sf"/>
</dbReference>
<evidence type="ECO:0000259" key="4">
    <source>
        <dbReference type="PROSITE" id="PS51384"/>
    </source>
</evidence>
<dbReference type="GO" id="GO:0046983">
    <property type="term" value="F:protein dimerization activity"/>
    <property type="evidence" value="ECO:0007669"/>
    <property type="project" value="InterPro"/>
</dbReference>
<dbReference type="InterPro" id="IPR013113">
    <property type="entry name" value="SIP_FAD-bd"/>
</dbReference>
<sequence>MGARRHKAYPIHVRELEVQEVFDVTPLMRRVVLTGEQLGAFRSNGHDVAPFRTENADDHVKIVVLDGDPSVAPPVQDDGHLDWTREALGRARDYTPRRYDAENRRLELDFVRHEGGLAAEWAERATPGTRLHVAGPRGTTVLPPDIDWYFLVGDETALPAIARRIEELPPGTPVTAVVSVASAAEEQTIKHSADLRLTWVHRDTAGPNGLMDAVRSAPWREGQVYAWAAGEAGMLRPLRRWLKEDRGVAPGHMDVAGYWRAGQSQRESGEVLRRLHDMTELSVPYAVRAAVSLDLAEHVADGRTSVPELAEAAGITRGGARRLLRLLADEKLFTLDEEGSVGLTPLGAALTEETVHNMLDRRRGFSRLDDAWPGLLHTLRTGESGFQQVKGHDFWAELAAEEGLGRTFDEVLGHWTRQWAPAAVELLGLRDEHVIDVGGGTGGLLGEILTACPGTRGTLLDLPSTAERARAELAADGLGARVGIAGQSFFEPLPADGDVYLLAQVLHDWPDPEAAAVLRRVAEAARGKRVVLVERIAGDLDDELDVAFDLKMHTVFGSGERTEEDWRRLASGAGLRLTGTRQVRENLFLLELRTG</sequence>
<evidence type="ECO:0000256" key="2">
    <source>
        <dbReference type="ARBA" id="ARBA00022679"/>
    </source>
</evidence>
<gene>
    <name evidence="5" type="ORF">AN218_21790</name>
</gene>
<dbReference type="RefSeq" id="WP_070018593.1">
    <property type="nucleotide sequence ID" value="NZ_LJGW01000368.1"/>
</dbReference>
<dbReference type="InterPro" id="IPR016461">
    <property type="entry name" value="COMT-like"/>
</dbReference>
<dbReference type="InterPro" id="IPR007037">
    <property type="entry name" value="SIP_rossman_dom"/>
</dbReference>
<dbReference type="InterPro" id="IPR039261">
    <property type="entry name" value="FNR_nucleotide-bd"/>
</dbReference>
<dbReference type="EMBL" id="LJGW01000368">
    <property type="protein sequence ID" value="OEV09485.1"/>
    <property type="molecule type" value="Genomic_DNA"/>
</dbReference>
<dbReference type="InterPro" id="IPR029063">
    <property type="entry name" value="SAM-dependent_MTases_sf"/>
</dbReference>
<dbReference type="CDD" id="cd06193">
    <property type="entry name" value="siderophore_interacting"/>
    <property type="match status" value="1"/>
</dbReference>
<accession>A0A1E7KZZ4</accession>
<dbReference type="Pfam" id="PF00891">
    <property type="entry name" value="Methyltransf_2"/>
    <property type="match status" value="1"/>
</dbReference>
<evidence type="ECO:0000313" key="6">
    <source>
        <dbReference type="Proteomes" id="UP000176005"/>
    </source>
</evidence>
<dbReference type="AlphaFoldDB" id="A0A1E7KZZ4"/>
<dbReference type="SUPFAM" id="SSF46785">
    <property type="entry name" value="Winged helix' DNA-binding domain"/>
    <property type="match status" value="1"/>
</dbReference>
<dbReference type="PANTHER" id="PTHR30157:SF0">
    <property type="entry name" value="NADPH-DEPENDENT FERRIC-CHELATE REDUCTASE"/>
    <property type="match status" value="1"/>
</dbReference>
<dbReference type="InterPro" id="IPR017927">
    <property type="entry name" value="FAD-bd_FR_type"/>
</dbReference>
<evidence type="ECO:0000313" key="5">
    <source>
        <dbReference type="EMBL" id="OEV09485.1"/>
    </source>
</evidence>
<dbReference type="SUPFAM" id="SSF63380">
    <property type="entry name" value="Riboflavin synthase domain-like"/>
    <property type="match status" value="1"/>
</dbReference>
<dbReference type="GO" id="GO:0008171">
    <property type="term" value="F:O-methyltransferase activity"/>
    <property type="evidence" value="ECO:0007669"/>
    <property type="project" value="InterPro"/>
</dbReference>
<dbReference type="InterPro" id="IPR036390">
    <property type="entry name" value="WH_DNA-bd_sf"/>
</dbReference>
<dbReference type="PATRIC" id="fig|518642.10.peg.5342"/>
<keyword evidence="3" id="KW-0949">S-adenosyl-L-methionine</keyword>
<reference evidence="5 6" key="1">
    <citation type="journal article" date="2016" name="Front. Microbiol.">
        <title>Comparative Genomics Analysis of Streptomyces Species Reveals Their Adaptation to the Marine Environment and Their Diversity at the Genomic Level.</title>
        <authorList>
            <person name="Tian X."/>
            <person name="Zhang Z."/>
            <person name="Yang T."/>
            <person name="Chen M."/>
            <person name="Li J."/>
            <person name="Chen F."/>
            <person name="Yang J."/>
            <person name="Li W."/>
            <person name="Zhang B."/>
            <person name="Zhang Z."/>
            <person name="Wu J."/>
            <person name="Zhang C."/>
            <person name="Long L."/>
            <person name="Xiao J."/>
        </authorList>
    </citation>
    <scope>NUCLEOTIDE SEQUENCE [LARGE SCALE GENOMIC DNA]</scope>
    <source>
        <strain evidence="5 6">SCSIO 10429</strain>
    </source>
</reference>
<dbReference type="Pfam" id="PF08100">
    <property type="entry name" value="Dimerisation"/>
    <property type="match status" value="1"/>
</dbReference>
<dbReference type="PANTHER" id="PTHR30157">
    <property type="entry name" value="FERRIC REDUCTASE, NADPH-DEPENDENT"/>
    <property type="match status" value="1"/>
</dbReference>
<dbReference type="Gene3D" id="2.40.30.10">
    <property type="entry name" value="Translation factors"/>
    <property type="match status" value="1"/>
</dbReference>
<dbReference type="Pfam" id="PF08021">
    <property type="entry name" value="FAD_binding_9"/>
    <property type="match status" value="1"/>
</dbReference>
<dbReference type="Gene3D" id="1.10.10.10">
    <property type="entry name" value="Winged helix-like DNA-binding domain superfamily/Winged helix DNA-binding domain"/>
    <property type="match status" value="1"/>
</dbReference>
<dbReference type="Pfam" id="PF04954">
    <property type="entry name" value="SIP"/>
    <property type="match status" value="1"/>
</dbReference>
<dbReference type="PROSITE" id="PS51683">
    <property type="entry name" value="SAM_OMT_II"/>
    <property type="match status" value="1"/>
</dbReference>
<keyword evidence="2" id="KW-0808">Transferase</keyword>
<dbReference type="Proteomes" id="UP000176005">
    <property type="component" value="Unassembled WGS sequence"/>
</dbReference>
<dbReference type="Gene3D" id="3.40.50.150">
    <property type="entry name" value="Vaccinia Virus protein VP39"/>
    <property type="match status" value="1"/>
</dbReference>
<dbReference type="InterPro" id="IPR039374">
    <property type="entry name" value="SIP_fam"/>
</dbReference>
<protein>
    <recommendedName>
        <fullName evidence="4">FAD-binding FR-type domain-containing protein</fullName>
    </recommendedName>
</protein>
<organism evidence="5 6">
    <name type="scientific">Streptomyces nanshensis</name>
    <dbReference type="NCBI Taxonomy" id="518642"/>
    <lineage>
        <taxon>Bacteria</taxon>
        <taxon>Bacillati</taxon>
        <taxon>Actinomycetota</taxon>
        <taxon>Actinomycetes</taxon>
        <taxon>Kitasatosporales</taxon>
        <taxon>Streptomycetaceae</taxon>
        <taxon>Streptomyces</taxon>
    </lineage>
</organism>
<keyword evidence="1" id="KW-0489">Methyltransferase</keyword>
<dbReference type="InterPro" id="IPR017938">
    <property type="entry name" value="Riboflavin_synthase-like_b-brl"/>
</dbReference>
<keyword evidence="6" id="KW-1185">Reference proteome</keyword>
<dbReference type="GO" id="GO:0032259">
    <property type="term" value="P:methylation"/>
    <property type="evidence" value="ECO:0007669"/>
    <property type="project" value="UniProtKB-KW"/>
</dbReference>
<dbReference type="InterPro" id="IPR001077">
    <property type="entry name" value="COMT_C"/>
</dbReference>
<dbReference type="Gene3D" id="1.10.287.1350">
    <property type="match status" value="1"/>
</dbReference>